<sequence>MKEGQLEIWKWEESMGLQTSRSLGHPSPIKLRENGQIDQHKKKRNFGEKVLDPKERRVEGWKGGRTKIRRRCCLHAGHADELPDFFSLVSFVFEAQQTARDSYCSDIDMKSESAASRTSHTEIATISCRDPVDPSRSHVSCFSTSSLYACLRFIGVHTVGCITVVVSIIPPIPSH</sequence>
<gene>
    <name evidence="1" type="ORF">BO88DRAFT_120122</name>
</gene>
<dbReference type="RefSeq" id="XP_025560280.1">
    <property type="nucleotide sequence ID" value="XM_025701337.1"/>
</dbReference>
<dbReference type="EMBL" id="KZ821634">
    <property type="protein sequence ID" value="PYH66486.1"/>
    <property type="molecule type" value="Genomic_DNA"/>
</dbReference>
<dbReference type="Proteomes" id="UP000248405">
    <property type="component" value="Unassembled WGS sequence"/>
</dbReference>
<evidence type="ECO:0000313" key="1">
    <source>
        <dbReference type="EMBL" id="PYH66486.1"/>
    </source>
</evidence>
<keyword evidence="2" id="KW-1185">Reference proteome</keyword>
<evidence type="ECO:0000313" key="2">
    <source>
        <dbReference type="Proteomes" id="UP000248405"/>
    </source>
</evidence>
<organism evidence="1 2">
    <name type="scientific">Aspergillus vadensis (strain CBS 113365 / IMI 142717 / IBT 24658)</name>
    <dbReference type="NCBI Taxonomy" id="1448311"/>
    <lineage>
        <taxon>Eukaryota</taxon>
        <taxon>Fungi</taxon>
        <taxon>Dikarya</taxon>
        <taxon>Ascomycota</taxon>
        <taxon>Pezizomycotina</taxon>
        <taxon>Eurotiomycetes</taxon>
        <taxon>Eurotiomycetidae</taxon>
        <taxon>Eurotiales</taxon>
        <taxon>Aspergillaceae</taxon>
        <taxon>Aspergillus</taxon>
        <taxon>Aspergillus subgen. Circumdati</taxon>
    </lineage>
</organism>
<accession>A0A319B1E0</accession>
<name>A0A319B1E0_ASPVC</name>
<proteinExistence type="predicted"/>
<reference evidence="1" key="1">
    <citation type="submission" date="2016-12" db="EMBL/GenBank/DDBJ databases">
        <title>The genomes of Aspergillus section Nigri reveals drivers in fungal speciation.</title>
        <authorList>
            <consortium name="DOE Joint Genome Institute"/>
            <person name="Vesth T.C."/>
            <person name="Nybo J."/>
            <person name="Theobald S."/>
            <person name="Brandl J."/>
            <person name="Frisvad J.C."/>
            <person name="Nielsen K.F."/>
            <person name="Lyhne E.K."/>
            <person name="Kogle M.E."/>
            <person name="Kuo A."/>
            <person name="Riley R."/>
            <person name="Clum A."/>
            <person name="Nolan M."/>
            <person name="Lipzen A."/>
            <person name="Salamov A."/>
            <person name="Henrissat B."/>
            <person name="Wiebenga A."/>
            <person name="De Vries R.P."/>
            <person name="Grigoriev I.V."/>
            <person name="Mortensen U.H."/>
            <person name="Andersen M.R."/>
            <person name="Baker S.E."/>
        </authorList>
    </citation>
    <scope>NUCLEOTIDE SEQUENCE [LARGE SCALE GENOMIC DNA]</scope>
    <source>
        <strain evidence="1">CBS 113365</strain>
    </source>
</reference>
<dbReference type="AlphaFoldDB" id="A0A319B1E0"/>
<dbReference type="GeneID" id="37205929"/>
<protein>
    <submittedName>
        <fullName evidence="1">Uncharacterized protein</fullName>
    </submittedName>
</protein>